<dbReference type="PANTHER" id="PTHR16228:SF22">
    <property type="entry name" value="SOLUTE CARRIER FAMILY 41 MEMBER 3"/>
    <property type="match status" value="1"/>
</dbReference>
<dbReference type="SUPFAM" id="SSF161093">
    <property type="entry name" value="MgtE membrane domain-like"/>
    <property type="match status" value="1"/>
</dbReference>
<dbReference type="PANTHER" id="PTHR16228">
    <property type="entry name" value="DIVALENT CATION TRANSPORTER SOLUTE CARRIER FAMILY 41"/>
    <property type="match status" value="1"/>
</dbReference>
<comment type="subcellular location">
    <subcellularLocation>
        <location evidence="1 9">Membrane</location>
        <topology evidence="1 9">Multi-pass membrane protein</topology>
    </subcellularLocation>
</comment>
<feature type="transmembrane region" description="Helical" evidence="9">
    <location>
        <begin position="66"/>
        <end position="88"/>
    </location>
</feature>
<keyword evidence="4 9" id="KW-0812">Transmembrane</keyword>
<dbReference type="GO" id="GO:0008324">
    <property type="term" value="F:monoatomic cation transmembrane transporter activity"/>
    <property type="evidence" value="ECO:0007669"/>
    <property type="project" value="UniProtKB-UniRule"/>
</dbReference>
<dbReference type="GO" id="GO:0030001">
    <property type="term" value="P:metal ion transport"/>
    <property type="evidence" value="ECO:0007669"/>
    <property type="project" value="UniProtKB-UniRule"/>
</dbReference>
<organism evidence="11 12">
    <name type="scientific">Pleuronectes platessa</name>
    <name type="common">European plaice</name>
    <dbReference type="NCBI Taxonomy" id="8262"/>
    <lineage>
        <taxon>Eukaryota</taxon>
        <taxon>Metazoa</taxon>
        <taxon>Chordata</taxon>
        <taxon>Craniata</taxon>
        <taxon>Vertebrata</taxon>
        <taxon>Euteleostomi</taxon>
        <taxon>Actinopterygii</taxon>
        <taxon>Neopterygii</taxon>
        <taxon>Teleostei</taxon>
        <taxon>Neoteleostei</taxon>
        <taxon>Acanthomorphata</taxon>
        <taxon>Carangaria</taxon>
        <taxon>Pleuronectiformes</taxon>
        <taxon>Pleuronectoidei</taxon>
        <taxon>Pleuronectidae</taxon>
        <taxon>Pleuronectes</taxon>
    </lineage>
</organism>
<sequence>MSTYLHYWGVPGSLPLKKSEHCPGPCDILFSSDVNSQSVKVLVLLVVPGHLLFLYTIHLLRGGHTVTTFSFIICYLSAALSQVVILLYGARRMVRWLWKRGLDPDTFSIPYLAALGDLLGTGFLALSFRLILTLSSSGTGV</sequence>
<evidence type="ECO:0000256" key="7">
    <source>
        <dbReference type="ARBA" id="ARBA00023065"/>
    </source>
</evidence>
<evidence type="ECO:0000256" key="2">
    <source>
        <dbReference type="ARBA" id="ARBA00009749"/>
    </source>
</evidence>
<feature type="domain" description="SLC41A/MgtE integral membrane" evidence="10">
    <location>
        <begin position="28"/>
        <end position="126"/>
    </location>
</feature>
<name>A0A9N7VRA4_PLEPL</name>
<evidence type="ECO:0000256" key="8">
    <source>
        <dbReference type="ARBA" id="ARBA00023136"/>
    </source>
</evidence>
<dbReference type="InterPro" id="IPR036739">
    <property type="entry name" value="SLC41_membr_dom_sf"/>
</dbReference>
<dbReference type="InterPro" id="IPR045349">
    <property type="entry name" value="SLC41A1-3"/>
</dbReference>
<dbReference type="Gene3D" id="1.10.357.20">
    <property type="entry name" value="SLC41 divalent cation transporters, integral membrane domain"/>
    <property type="match status" value="1"/>
</dbReference>
<comment type="function">
    <text evidence="9">Acts as a magnesium transporter.</text>
</comment>
<evidence type="ECO:0000256" key="9">
    <source>
        <dbReference type="RuleBase" id="RU369007"/>
    </source>
</evidence>
<keyword evidence="7 9" id="KW-0406">Ion transport</keyword>
<comment type="similarity">
    <text evidence="2 9">Belongs to the SLC41A transporter family.</text>
</comment>
<evidence type="ECO:0000256" key="3">
    <source>
        <dbReference type="ARBA" id="ARBA00022448"/>
    </source>
</evidence>
<comment type="caution">
    <text evidence="9">Lacks conserved residue(s) required for the propagation of feature annotation.</text>
</comment>
<accession>A0A9N7VRA4</accession>
<protein>
    <recommendedName>
        <fullName evidence="9">Solute carrier family 41 member</fullName>
    </recommendedName>
</protein>
<keyword evidence="3 9" id="KW-0813">Transport</keyword>
<dbReference type="Proteomes" id="UP001153269">
    <property type="component" value="Unassembled WGS sequence"/>
</dbReference>
<dbReference type="Pfam" id="PF01769">
    <property type="entry name" value="MgtE"/>
    <property type="match status" value="1"/>
</dbReference>
<evidence type="ECO:0000313" key="11">
    <source>
        <dbReference type="EMBL" id="CAB1457777.1"/>
    </source>
</evidence>
<keyword evidence="5 9" id="KW-0460">Magnesium</keyword>
<evidence type="ECO:0000256" key="1">
    <source>
        <dbReference type="ARBA" id="ARBA00004141"/>
    </source>
</evidence>
<dbReference type="InterPro" id="IPR006667">
    <property type="entry name" value="SLC41_membr_dom"/>
</dbReference>
<evidence type="ECO:0000256" key="6">
    <source>
        <dbReference type="ARBA" id="ARBA00022989"/>
    </source>
</evidence>
<evidence type="ECO:0000259" key="10">
    <source>
        <dbReference type="Pfam" id="PF01769"/>
    </source>
</evidence>
<feature type="transmembrane region" description="Helical" evidence="9">
    <location>
        <begin position="41"/>
        <end position="60"/>
    </location>
</feature>
<dbReference type="AlphaFoldDB" id="A0A9N7VRA4"/>
<gene>
    <name evidence="11" type="ORF">PLEPLA_LOCUS45604</name>
</gene>
<evidence type="ECO:0000313" key="12">
    <source>
        <dbReference type="Proteomes" id="UP001153269"/>
    </source>
</evidence>
<evidence type="ECO:0000256" key="4">
    <source>
        <dbReference type="ARBA" id="ARBA00022692"/>
    </source>
</evidence>
<keyword evidence="6 9" id="KW-1133">Transmembrane helix</keyword>
<keyword evidence="8 9" id="KW-0472">Membrane</keyword>
<dbReference type="GO" id="GO:0005886">
    <property type="term" value="C:plasma membrane"/>
    <property type="evidence" value="ECO:0007669"/>
    <property type="project" value="TreeGrafter"/>
</dbReference>
<evidence type="ECO:0000256" key="5">
    <source>
        <dbReference type="ARBA" id="ARBA00022842"/>
    </source>
</evidence>
<dbReference type="GO" id="GO:0022890">
    <property type="term" value="F:inorganic cation transmembrane transporter activity"/>
    <property type="evidence" value="ECO:0007669"/>
    <property type="project" value="UniProtKB-UniRule"/>
</dbReference>
<keyword evidence="12" id="KW-1185">Reference proteome</keyword>
<comment type="caution">
    <text evidence="11">The sequence shown here is derived from an EMBL/GenBank/DDBJ whole genome shotgun (WGS) entry which is preliminary data.</text>
</comment>
<proteinExistence type="inferred from homology"/>
<reference evidence="11" key="1">
    <citation type="submission" date="2020-03" db="EMBL/GenBank/DDBJ databases">
        <authorList>
            <person name="Weist P."/>
        </authorList>
    </citation>
    <scope>NUCLEOTIDE SEQUENCE</scope>
</reference>
<dbReference type="EMBL" id="CADEAL010004357">
    <property type="protein sequence ID" value="CAB1457777.1"/>
    <property type="molecule type" value="Genomic_DNA"/>
</dbReference>
<feature type="transmembrane region" description="Helical" evidence="9">
    <location>
        <begin position="109"/>
        <end position="132"/>
    </location>
</feature>